<gene>
    <name evidence="1" type="ORF">HMPREF9134_01574</name>
</gene>
<accession>L1NA43</accession>
<name>L1NA43_9PORP</name>
<dbReference type="InterPro" id="IPR003772">
    <property type="entry name" value="YceD"/>
</dbReference>
<dbReference type="Proteomes" id="UP000010408">
    <property type="component" value="Unassembled WGS sequence"/>
</dbReference>
<dbReference type="EMBL" id="AMEQ01000040">
    <property type="protein sequence ID" value="EKY00243.1"/>
    <property type="molecule type" value="Genomic_DNA"/>
</dbReference>
<dbReference type="RefSeq" id="WP_005467692.1">
    <property type="nucleotide sequence ID" value="NZ_KB291032.1"/>
</dbReference>
<proteinExistence type="predicted"/>
<dbReference type="eggNOG" id="COG1399">
    <property type="taxonomic scope" value="Bacteria"/>
</dbReference>
<reference evidence="1 2" key="1">
    <citation type="submission" date="2012-05" db="EMBL/GenBank/DDBJ databases">
        <authorList>
            <person name="Weinstock G."/>
            <person name="Sodergren E."/>
            <person name="Lobos E.A."/>
            <person name="Fulton L."/>
            <person name="Fulton R."/>
            <person name="Courtney L."/>
            <person name="Fronick C."/>
            <person name="O'Laughlin M."/>
            <person name="Godfrey J."/>
            <person name="Wilson R.M."/>
            <person name="Miner T."/>
            <person name="Farmer C."/>
            <person name="Delehaunty K."/>
            <person name="Cordes M."/>
            <person name="Minx P."/>
            <person name="Tomlinson C."/>
            <person name="Chen J."/>
            <person name="Wollam A."/>
            <person name="Pepin K.H."/>
            <person name="Bhonagiri V."/>
            <person name="Zhang X."/>
            <person name="Suruliraj S."/>
            <person name="Warren W."/>
            <person name="Mitreva M."/>
            <person name="Mardis E.R."/>
            <person name="Wilson R.K."/>
        </authorList>
    </citation>
    <scope>NUCLEOTIDE SEQUENCE [LARGE SCALE GENOMIC DNA]</scope>
    <source>
        <strain evidence="1 2">F0037</strain>
    </source>
</reference>
<dbReference type="HOGENOM" id="CLU_094155_0_0_10"/>
<dbReference type="AlphaFoldDB" id="L1NA43"/>
<dbReference type="PATRIC" id="fig|1127696.3.peg.1419"/>
<organism evidence="1 2">
    <name type="scientific">Porphyromonas catoniae F0037</name>
    <dbReference type="NCBI Taxonomy" id="1127696"/>
    <lineage>
        <taxon>Bacteria</taxon>
        <taxon>Pseudomonadati</taxon>
        <taxon>Bacteroidota</taxon>
        <taxon>Bacteroidia</taxon>
        <taxon>Bacteroidales</taxon>
        <taxon>Porphyromonadaceae</taxon>
        <taxon>Porphyromonas</taxon>
    </lineage>
</organism>
<dbReference type="STRING" id="1127696.HMPREF9134_01574"/>
<dbReference type="Pfam" id="PF02620">
    <property type="entry name" value="YceD"/>
    <property type="match status" value="1"/>
</dbReference>
<protein>
    <submittedName>
        <fullName evidence="1">Putative ACR</fullName>
    </submittedName>
</protein>
<evidence type="ECO:0000313" key="2">
    <source>
        <dbReference type="Proteomes" id="UP000010408"/>
    </source>
</evidence>
<evidence type="ECO:0000313" key="1">
    <source>
        <dbReference type="EMBL" id="EKY00243.1"/>
    </source>
</evidence>
<comment type="caution">
    <text evidence="1">The sequence shown here is derived from an EMBL/GenBank/DDBJ whole genome shotgun (WGS) entry which is preliminary data.</text>
</comment>
<sequence length="181" mass="20980">MHTDQYKLCLRTLSEGDHEYSWLLEDKYFQSFEANGIEGGEVEVHLHLHRMGSIFNLTFSYDGVVDTTCDRCLDPMDIDIEAERELIVKFGSEYREESDEILVIPELDGVLDLEWLLYEDVVLSLPMQRLHDEGDCNEEMMEIIHGVQSEEVDGTAQDAGEDEEESMIDERWAALKELKRD</sequence>